<protein>
    <submittedName>
        <fullName evidence="7">Cytochrome P450</fullName>
    </submittedName>
</protein>
<evidence type="ECO:0000256" key="3">
    <source>
        <dbReference type="ARBA" id="ARBA00022723"/>
    </source>
</evidence>
<dbReference type="SUPFAM" id="SSF48264">
    <property type="entry name" value="Cytochrome P450"/>
    <property type="match status" value="1"/>
</dbReference>
<dbReference type="Gene3D" id="1.10.630.10">
    <property type="entry name" value="Cytochrome P450"/>
    <property type="match status" value="1"/>
</dbReference>
<dbReference type="Proteomes" id="UP000565711">
    <property type="component" value="Unassembled WGS sequence"/>
</dbReference>
<dbReference type="InterPro" id="IPR036396">
    <property type="entry name" value="Cyt_P450_sf"/>
</dbReference>
<keyword evidence="2" id="KW-0349">Heme</keyword>
<keyword evidence="4" id="KW-0560">Oxidoreductase</keyword>
<dbReference type="PRINTS" id="PR00359">
    <property type="entry name" value="BP450"/>
</dbReference>
<comment type="similarity">
    <text evidence="1">Belongs to the cytochrome P450 family.</text>
</comment>
<evidence type="ECO:0000256" key="1">
    <source>
        <dbReference type="ARBA" id="ARBA00010617"/>
    </source>
</evidence>
<accession>A0A846Y2T5</accession>
<gene>
    <name evidence="7" type="ORF">HGA08_18360</name>
</gene>
<sequence length="397" mass="43196">MTSITFPSSDNRSLDIDPAFTGLTGDRKIAKAQFPFGKSCWVVADHAEIRRIYSSDAFTRNIPIPDDAPRVTRAVIARPGSIGGSEGAAHGHARRILRRVLSREFNAAMEPVITGLVSQALDDIEAAPPPHFDFVSALGDRIPMAVLCHMLGVPGSDGETLRTSVANVFADSGGVDVAATERALVTLVRYVAELIETRRREPGTDLISQLIAISQDENTPLSDSDLLVLGMSLVFAGYETTAVILPKVVLYLLESPERLTGAYLDDDRYLDELLRLISLGGGETLPWLVRSEVSVCGQVLQPGEFIVPIIGAANLDDDIFDDPTRFDPNRKKCPHLSFGYAEHYCLGSDLARMEITAVLSGLRSRFPEVRISDAENAVVWRTGHALWGLQSLLLTTS</sequence>
<dbReference type="RefSeq" id="WP_067876054.1">
    <property type="nucleotide sequence ID" value="NZ_JAAXOP010000010.1"/>
</dbReference>
<dbReference type="GO" id="GO:0020037">
    <property type="term" value="F:heme binding"/>
    <property type="evidence" value="ECO:0007669"/>
    <property type="project" value="InterPro"/>
</dbReference>
<proteinExistence type="inferred from homology"/>
<evidence type="ECO:0000256" key="2">
    <source>
        <dbReference type="ARBA" id="ARBA00022617"/>
    </source>
</evidence>
<dbReference type="GO" id="GO:0016705">
    <property type="term" value="F:oxidoreductase activity, acting on paired donors, with incorporation or reduction of molecular oxygen"/>
    <property type="evidence" value="ECO:0007669"/>
    <property type="project" value="InterPro"/>
</dbReference>
<dbReference type="EMBL" id="JAAXOP010000010">
    <property type="protein sequence ID" value="NKY52184.1"/>
    <property type="molecule type" value="Genomic_DNA"/>
</dbReference>
<evidence type="ECO:0000313" key="8">
    <source>
        <dbReference type="Proteomes" id="UP000565711"/>
    </source>
</evidence>
<dbReference type="GO" id="GO:0005506">
    <property type="term" value="F:iron ion binding"/>
    <property type="evidence" value="ECO:0007669"/>
    <property type="project" value="InterPro"/>
</dbReference>
<name>A0A846Y2T5_9NOCA</name>
<evidence type="ECO:0000313" key="7">
    <source>
        <dbReference type="EMBL" id="NKY52184.1"/>
    </source>
</evidence>
<organism evidence="7 8">
    <name type="scientific">Nocardia vermiculata</name>
    <dbReference type="NCBI Taxonomy" id="257274"/>
    <lineage>
        <taxon>Bacteria</taxon>
        <taxon>Bacillati</taxon>
        <taxon>Actinomycetota</taxon>
        <taxon>Actinomycetes</taxon>
        <taxon>Mycobacteriales</taxon>
        <taxon>Nocardiaceae</taxon>
        <taxon>Nocardia</taxon>
    </lineage>
</organism>
<evidence type="ECO:0000256" key="6">
    <source>
        <dbReference type="ARBA" id="ARBA00023033"/>
    </source>
</evidence>
<dbReference type="AlphaFoldDB" id="A0A846Y2T5"/>
<evidence type="ECO:0000256" key="5">
    <source>
        <dbReference type="ARBA" id="ARBA00023004"/>
    </source>
</evidence>
<reference evidence="7 8" key="1">
    <citation type="submission" date="2020-04" db="EMBL/GenBank/DDBJ databases">
        <title>MicrobeNet Type strains.</title>
        <authorList>
            <person name="Nicholson A.C."/>
        </authorList>
    </citation>
    <scope>NUCLEOTIDE SEQUENCE [LARGE SCALE GENOMIC DNA]</scope>
    <source>
        <strain evidence="7 8">JCM 12354</strain>
    </source>
</reference>
<keyword evidence="8" id="KW-1185">Reference proteome</keyword>
<dbReference type="PRINTS" id="PR00385">
    <property type="entry name" value="P450"/>
</dbReference>
<dbReference type="InterPro" id="IPR002397">
    <property type="entry name" value="Cyt_P450_B"/>
</dbReference>
<dbReference type="InterPro" id="IPR001128">
    <property type="entry name" value="Cyt_P450"/>
</dbReference>
<dbReference type="PANTHER" id="PTHR46696">
    <property type="entry name" value="P450, PUTATIVE (EUROFUNG)-RELATED"/>
    <property type="match status" value="1"/>
</dbReference>
<keyword evidence="3" id="KW-0479">Metal-binding</keyword>
<evidence type="ECO:0000256" key="4">
    <source>
        <dbReference type="ARBA" id="ARBA00023002"/>
    </source>
</evidence>
<keyword evidence="6" id="KW-0503">Monooxygenase</keyword>
<dbReference type="Pfam" id="PF00067">
    <property type="entry name" value="p450"/>
    <property type="match status" value="1"/>
</dbReference>
<keyword evidence="5" id="KW-0408">Iron</keyword>
<dbReference type="PANTHER" id="PTHR46696:SF1">
    <property type="entry name" value="CYTOCHROME P450 YJIB-RELATED"/>
    <property type="match status" value="1"/>
</dbReference>
<comment type="caution">
    <text evidence="7">The sequence shown here is derived from an EMBL/GenBank/DDBJ whole genome shotgun (WGS) entry which is preliminary data.</text>
</comment>
<dbReference type="GO" id="GO:0004497">
    <property type="term" value="F:monooxygenase activity"/>
    <property type="evidence" value="ECO:0007669"/>
    <property type="project" value="UniProtKB-KW"/>
</dbReference>